<comment type="caution">
    <text evidence="2">The sequence shown here is derived from an EMBL/GenBank/DDBJ whole genome shotgun (WGS) entry which is preliminary data.</text>
</comment>
<dbReference type="EMBL" id="JACHJL010000020">
    <property type="protein sequence ID" value="MBB5939001.1"/>
    <property type="molecule type" value="Genomic_DNA"/>
</dbReference>
<dbReference type="InterPro" id="IPR029061">
    <property type="entry name" value="THDP-binding"/>
</dbReference>
<feature type="domain" description="Transketolase-like pyrimidine-binding" evidence="1">
    <location>
        <begin position="12"/>
        <end position="176"/>
    </location>
</feature>
<accession>A0A7W9V271</accession>
<organism evidence="2 3">
    <name type="scientific">Streptomyces zagrosensis</name>
    <dbReference type="NCBI Taxonomy" id="1042984"/>
    <lineage>
        <taxon>Bacteria</taxon>
        <taxon>Bacillati</taxon>
        <taxon>Actinomycetota</taxon>
        <taxon>Actinomycetes</taxon>
        <taxon>Kitasatosporales</taxon>
        <taxon>Streptomycetaceae</taxon>
        <taxon>Streptomyces</taxon>
    </lineage>
</organism>
<dbReference type="GO" id="GO:0004802">
    <property type="term" value="F:transketolase activity"/>
    <property type="evidence" value="ECO:0007669"/>
    <property type="project" value="UniProtKB-EC"/>
</dbReference>
<dbReference type="CDD" id="cd07033">
    <property type="entry name" value="TPP_PYR_DXS_TK_like"/>
    <property type="match status" value="1"/>
</dbReference>
<dbReference type="PANTHER" id="PTHR43825:SF1">
    <property type="entry name" value="TRANSKETOLASE-LIKE PYRIMIDINE-BINDING DOMAIN-CONTAINING PROTEIN"/>
    <property type="match status" value="1"/>
</dbReference>
<name>A0A7W9V271_9ACTN</name>
<dbReference type="SUPFAM" id="SSF52518">
    <property type="entry name" value="Thiamin diphosphate-binding fold (THDP-binding)"/>
    <property type="match status" value="1"/>
</dbReference>
<evidence type="ECO:0000259" key="1">
    <source>
        <dbReference type="SMART" id="SM00861"/>
    </source>
</evidence>
<gene>
    <name evidence="2" type="ORF">FHS42_006093</name>
</gene>
<dbReference type="InterPro" id="IPR009014">
    <property type="entry name" value="Transketo_C/PFOR_II"/>
</dbReference>
<dbReference type="InterPro" id="IPR033248">
    <property type="entry name" value="Transketolase_C"/>
</dbReference>
<dbReference type="PANTHER" id="PTHR43825">
    <property type="entry name" value="PYRUVATE DEHYDROGENASE E1 COMPONENT"/>
    <property type="match status" value="1"/>
</dbReference>
<dbReference type="Pfam" id="PF02779">
    <property type="entry name" value="Transket_pyr"/>
    <property type="match status" value="1"/>
</dbReference>
<dbReference type="EC" id="2.2.1.1" evidence="2"/>
<dbReference type="InterPro" id="IPR051157">
    <property type="entry name" value="PDH/Transketolase"/>
</dbReference>
<keyword evidence="2" id="KW-0808">Transferase</keyword>
<dbReference type="Gene3D" id="3.40.50.920">
    <property type="match status" value="1"/>
</dbReference>
<protein>
    <submittedName>
        <fullName evidence="2">Transketolase</fullName>
        <ecNumber evidence="2">2.2.1.1</ecNumber>
    </submittedName>
</protein>
<dbReference type="AlphaFoldDB" id="A0A7W9V271"/>
<dbReference type="SUPFAM" id="SSF52922">
    <property type="entry name" value="TK C-terminal domain-like"/>
    <property type="match status" value="1"/>
</dbReference>
<evidence type="ECO:0000313" key="2">
    <source>
        <dbReference type="EMBL" id="MBB5939001.1"/>
    </source>
</evidence>
<reference evidence="2 3" key="1">
    <citation type="submission" date="2020-08" db="EMBL/GenBank/DDBJ databases">
        <title>Genomic Encyclopedia of Type Strains, Phase III (KMG-III): the genomes of soil and plant-associated and newly described type strains.</title>
        <authorList>
            <person name="Whitman W."/>
        </authorList>
    </citation>
    <scope>NUCLEOTIDE SEQUENCE [LARGE SCALE GENOMIC DNA]</scope>
    <source>
        <strain evidence="2 3">CECT 8305</strain>
    </source>
</reference>
<dbReference type="InterPro" id="IPR005475">
    <property type="entry name" value="Transketolase-like_Pyr-bd"/>
</dbReference>
<proteinExistence type="predicted"/>
<evidence type="ECO:0000313" key="3">
    <source>
        <dbReference type="Proteomes" id="UP000588098"/>
    </source>
</evidence>
<dbReference type="SMART" id="SM00861">
    <property type="entry name" value="Transket_pyr"/>
    <property type="match status" value="1"/>
</dbReference>
<sequence length="323" mass="33460">MSARGAAGARPASMRAACAPVIAAAVRSHPDVITAGADGQALFGPVICADPRRYVEAGIAETNLVAMAAGLARTGWRPVVGAMAPFLIRRAYEQLRLDVSLPGLPIVLLGVGGGLSYGPLGPTHHAVDDIALMSALPRMDIYCPADATDAAHVLRACLPPGRPAYIRLTAREDPPVIDPGEPGDVRAVRTLRAGRDALVLATGRCVAEALAAAEHCAGAGLDVAVAAVTCLRPFPVEQVHKLARDYPLVVTAEEAAGPGGLGDRVATAVGGPPARVTRLCVDNRYPPVGTHEELLAFYGVDRSAITSALTRTLIRKGDHEDPV</sequence>
<dbReference type="Proteomes" id="UP000588098">
    <property type="component" value="Unassembled WGS sequence"/>
</dbReference>
<dbReference type="GO" id="GO:0000287">
    <property type="term" value="F:magnesium ion binding"/>
    <property type="evidence" value="ECO:0007669"/>
    <property type="project" value="UniProtKB-ARBA"/>
</dbReference>
<keyword evidence="3" id="KW-1185">Reference proteome</keyword>
<dbReference type="RefSeq" id="WP_184577381.1">
    <property type="nucleotide sequence ID" value="NZ_JACHJL010000020.1"/>
</dbReference>
<dbReference type="Pfam" id="PF02780">
    <property type="entry name" value="Transketolase_C"/>
    <property type="match status" value="1"/>
</dbReference>
<dbReference type="Gene3D" id="3.40.50.970">
    <property type="match status" value="1"/>
</dbReference>